<evidence type="ECO:0000256" key="1">
    <source>
        <dbReference type="ARBA" id="ARBA00022741"/>
    </source>
</evidence>
<protein>
    <recommendedName>
        <fullName evidence="7">Protein kinase domain-containing protein</fullName>
    </recommendedName>
</protein>
<dbReference type="Gene3D" id="3.30.30.30">
    <property type="match status" value="1"/>
</dbReference>
<keyword evidence="5" id="KW-0175">Coiled coil</keyword>
<organism evidence="8 9">
    <name type="scientific">Ichthyophthirius multifiliis</name>
    <name type="common">White spot disease agent</name>
    <name type="synonym">Ich</name>
    <dbReference type="NCBI Taxonomy" id="5932"/>
    <lineage>
        <taxon>Eukaryota</taxon>
        <taxon>Sar</taxon>
        <taxon>Alveolata</taxon>
        <taxon>Ciliophora</taxon>
        <taxon>Intramacronucleata</taxon>
        <taxon>Oligohymenophorea</taxon>
        <taxon>Hymenostomatida</taxon>
        <taxon>Ophryoglenina</taxon>
        <taxon>Ichthyophthirius</taxon>
    </lineage>
</organism>
<name>G0QJU1_ICHMU</name>
<dbReference type="Pfam" id="PF00012">
    <property type="entry name" value="HSP70"/>
    <property type="match status" value="1"/>
</dbReference>
<dbReference type="PROSITE" id="PS50011">
    <property type="entry name" value="PROTEIN_KINASE_DOM"/>
    <property type="match status" value="1"/>
</dbReference>
<dbReference type="GO" id="GO:0005524">
    <property type="term" value="F:ATP binding"/>
    <property type="evidence" value="ECO:0007669"/>
    <property type="project" value="UniProtKB-KW"/>
</dbReference>
<dbReference type="InterPro" id="IPR013126">
    <property type="entry name" value="Hsp_70_fam"/>
</dbReference>
<dbReference type="PANTHER" id="PTHR45639:SF3">
    <property type="entry name" value="HYPOXIA UP-REGULATED PROTEIN 1"/>
    <property type="match status" value="1"/>
</dbReference>
<dbReference type="AlphaFoldDB" id="G0QJU1"/>
<dbReference type="SUPFAM" id="SSF56112">
    <property type="entry name" value="Protein kinase-like (PK-like)"/>
    <property type="match status" value="1"/>
</dbReference>
<dbReference type="Gene3D" id="3.90.640.10">
    <property type="entry name" value="Actin, Chain A, domain 4"/>
    <property type="match status" value="1"/>
</dbReference>
<dbReference type="InterPro" id="IPR029047">
    <property type="entry name" value="HSP70_peptide-bd_sf"/>
</dbReference>
<evidence type="ECO:0000256" key="6">
    <source>
        <dbReference type="SAM" id="MobiDB-lite"/>
    </source>
</evidence>
<feature type="compositionally biased region" description="Polar residues" evidence="6">
    <location>
        <begin position="1037"/>
        <end position="1051"/>
    </location>
</feature>
<keyword evidence="3" id="KW-0067">ATP-binding</keyword>
<sequence>MEYAPGGELHMFQKQQPNKCLSEELAAYYLMQVSDALFYIHNKKIIHRDIKTENILLCNNLAKIADFGYSRVCDDKESRNTYCGTLDYMSPEIVKGEKYNKQVDVWALGVMAYELMQGVTPFYERTRKGTLQKIEVGQFKFVKQISEEAQSFITGLLNVSMANRQSIKQQLKHHWMVKHIQLFDKQMKEEMNAEINNISFLGSERIYDKDASNKQVRNPYTSFVFLNKFLGALENDRETFETAKQYYEEYLISIDSERHTVLFELQKFYLNDPEEKIILSVEEVVAMILKTAKKNAEIKAELQNIRDCVITVPTNYSLRTRTALVQAARIAGLSPLNLIHENTAAALHFGITKLEEGSSETVLFYNMGATTTQASLVEYQFINNTSKFDTQKSIPVITVLADYAFNGIGGYAQDLALAQYFADVIDKMPNRKGLESFRKNRRGMVKLLKECNKAKEVLSANKDFQFFSEGLLEGSDFTSNINRTIFENINQQLFEKVTIPIQKVLERSNKTLSDINKVELIGGSIRVPKVQQILQEYLQELKPGFHLNGDEAMAQGAAFHAANYSSSFRVKKIYLNDGYNFDIRMKIQDLVVDENQQEDKDGEENKSFQKETVLFQAKKRFGSRKTLTFKHDKDLKISLFTQDYEGNTQNLVSYIVNNITQITQNEKYQGFGKPKLSLMFELGSIKIVDMIQVNAALNITQIVEVENIKPVETKNIFLRNYDGENGNEQENDGEELKDDGENLNVNLFNNQTEKQFQTKYKLQHFDLDVEETIDYFIPLNQTQIEQSQKKLERFDNHQEQIKIYEKEKNTLESLIYQIREYKDDETYLKFSVQQEVDDAVKLSDENEEWLTSEESNSAKTEDFKKRSTQIYNVISPVINRINEYEKRPKAMNVTKSKILDFVQKVERLNVTHSHITSEQKIPVYLLLNETITWINDVEKKQSEAPLNVDPLFTILDLDSKVNEIKKEFDKLKLIQKPKDDKKSDKKEDANKKKKEKKQEDKKEENNEEKKEQQQQKDEKEAKEEEQQQQQQQDNQNTGQSNQKQENIQTDL</sequence>
<gene>
    <name evidence="8" type="ORF">IMG5_009240</name>
</gene>
<dbReference type="SUPFAM" id="SSF53067">
    <property type="entry name" value="Actin-like ATPase domain"/>
    <property type="match status" value="2"/>
</dbReference>
<dbReference type="eggNOG" id="KOG0580">
    <property type="taxonomic scope" value="Eukaryota"/>
</dbReference>
<dbReference type="PANTHER" id="PTHR45639">
    <property type="entry name" value="HSC70CB, ISOFORM G-RELATED"/>
    <property type="match status" value="1"/>
</dbReference>
<keyword evidence="9" id="KW-1185">Reference proteome</keyword>
<dbReference type="RefSeq" id="XP_004039819.1">
    <property type="nucleotide sequence ID" value="XM_004039771.1"/>
</dbReference>
<evidence type="ECO:0000256" key="2">
    <source>
        <dbReference type="ARBA" id="ARBA00022824"/>
    </source>
</evidence>
<dbReference type="InterPro" id="IPR043129">
    <property type="entry name" value="ATPase_NBD"/>
</dbReference>
<dbReference type="InterPro" id="IPR008271">
    <property type="entry name" value="Ser/Thr_kinase_AS"/>
</dbReference>
<dbReference type="OMA" id="SRTPMIQ"/>
<dbReference type="Gene3D" id="3.30.420.40">
    <property type="match status" value="2"/>
</dbReference>
<accession>G0QJU1</accession>
<evidence type="ECO:0000259" key="7">
    <source>
        <dbReference type="PROSITE" id="PS50011"/>
    </source>
</evidence>
<dbReference type="CDD" id="cd10230">
    <property type="entry name" value="ASKHA_NBD_HSP70_HYOU1"/>
    <property type="match status" value="1"/>
</dbReference>
<dbReference type="eggNOG" id="KOG0104">
    <property type="taxonomic scope" value="Eukaryota"/>
</dbReference>
<feature type="domain" description="Protein kinase" evidence="7">
    <location>
        <begin position="1"/>
        <end position="176"/>
    </location>
</feature>
<evidence type="ECO:0000256" key="4">
    <source>
        <dbReference type="ARBA" id="ARBA00023186"/>
    </source>
</evidence>
<keyword evidence="4" id="KW-0143">Chaperone</keyword>
<dbReference type="EMBL" id="GL983095">
    <property type="protein sequence ID" value="EGR34515.1"/>
    <property type="molecule type" value="Genomic_DNA"/>
</dbReference>
<dbReference type="STRING" id="857967.G0QJU1"/>
<keyword evidence="2" id="KW-0256">Endoplasmic reticulum</keyword>
<dbReference type="Pfam" id="PF00069">
    <property type="entry name" value="Pkinase"/>
    <property type="match status" value="1"/>
</dbReference>
<evidence type="ECO:0000313" key="8">
    <source>
        <dbReference type="EMBL" id="EGR34515.1"/>
    </source>
</evidence>
<evidence type="ECO:0000256" key="5">
    <source>
        <dbReference type="SAM" id="Coils"/>
    </source>
</evidence>
<dbReference type="GO" id="GO:0004672">
    <property type="term" value="F:protein kinase activity"/>
    <property type="evidence" value="ECO:0007669"/>
    <property type="project" value="InterPro"/>
</dbReference>
<dbReference type="InterPro" id="IPR000719">
    <property type="entry name" value="Prot_kinase_dom"/>
</dbReference>
<feature type="compositionally biased region" description="Low complexity" evidence="6">
    <location>
        <begin position="1027"/>
        <end position="1036"/>
    </location>
</feature>
<dbReference type="InterPro" id="IPR029048">
    <property type="entry name" value="HSP70_C_sf"/>
</dbReference>
<dbReference type="Proteomes" id="UP000008983">
    <property type="component" value="Unassembled WGS sequence"/>
</dbReference>
<dbReference type="PRINTS" id="PR00301">
    <property type="entry name" value="HEATSHOCK70"/>
</dbReference>
<keyword evidence="1" id="KW-0547">Nucleotide-binding</keyword>
<reference evidence="8 9" key="1">
    <citation type="submission" date="2011-07" db="EMBL/GenBank/DDBJ databases">
        <authorList>
            <person name="Coyne R."/>
            <person name="Brami D."/>
            <person name="Johnson J."/>
            <person name="Hostetler J."/>
            <person name="Hannick L."/>
            <person name="Clark T."/>
            <person name="Cassidy-Hanley D."/>
            <person name="Inman J."/>
        </authorList>
    </citation>
    <scope>NUCLEOTIDE SEQUENCE [LARGE SCALE GENOMIC DNA]</scope>
    <source>
        <strain evidence="8 9">G5</strain>
    </source>
</reference>
<evidence type="ECO:0000256" key="3">
    <source>
        <dbReference type="ARBA" id="ARBA00022840"/>
    </source>
</evidence>
<dbReference type="PROSITE" id="PS00108">
    <property type="entry name" value="PROTEIN_KINASE_ST"/>
    <property type="match status" value="1"/>
</dbReference>
<dbReference type="Gene3D" id="1.20.1270.10">
    <property type="match status" value="1"/>
</dbReference>
<dbReference type="InterPro" id="IPR011009">
    <property type="entry name" value="Kinase-like_dom_sf"/>
</dbReference>
<dbReference type="Gene3D" id="2.60.34.10">
    <property type="entry name" value="Substrate Binding Domain Of DNAk, Chain A, domain 1"/>
    <property type="match status" value="1"/>
</dbReference>
<dbReference type="InParanoid" id="G0QJU1"/>
<evidence type="ECO:0000313" key="9">
    <source>
        <dbReference type="Proteomes" id="UP000008983"/>
    </source>
</evidence>
<feature type="compositionally biased region" description="Basic and acidic residues" evidence="6">
    <location>
        <begin position="977"/>
        <end position="1025"/>
    </location>
</feature>
<dbReference type="GeneID" id="14910709"/>
<dbReference type="SUPFAM" id="SSF100934">
    <property type="entry name" value="Heat shock protein 70kD (HSP70), C-terminal subdomain"/>
    <property type="match status" value="1"/>
</dbReference>
<dbReference type="Gene3D" id="1.10.510.10">
    <property type="entry name" value="Transferase(Phosphotransferase) domain 1"/>
    <property type="match status" value="1"/>
</dbReference>
<dbReference type="OrthoDB" id="10262720at2759"/>
<proteinExistence type="predicted"/>
<dbReference type="GO" id="GO:0030968">
    <property type="term" value="P:endoplasmic reticulum unfolded protein response"/>
    <property type="evidence" value="ECO:0007669"/>
    <property type="project" value="TreeGrafter"/>
</dbReference>
<dbReference type="FunCoup" id="G0QJU1">
    <property type="interactions" value="59"/>
</dbReference>
<dbReference type="GO" id="GO:0140662">
    <property type="term" value="F:ATP-dependent protein folding chaperone"/>
    <property type="evidence" value="ECO:0007669"/>
    <property type="project" value="InterPro"/>
</dbReference>
<dbReference type="GO" id="GO:0034663">
    <property type="term" value="C:endoplasmic reticulum chaperone complex"/>
    <property type="evidence" value="ECO:0007669"/>
    <property type="project" value="TreeGrafter"/>
</dbReference>
<feature type="coiled-coil region" evidence="5">
    <location>
        <begin position="787"/>
        <end position="824"/>
    </location>
</feature>
<dbReference type="SMART" id="SM00220">
    <property type="entry name" value="S_TKc"/>
    <property type="match status" value="1"/>
</dbReference>
<feature type="region of interest" description="Disordered" evidence="6">
    <location>
        <begin position="977"/>
        <end position="1051"/>
    </location>
</feature>